<protein>
    <submittedName>
        <fullName evidence="1">Uncharacterized protein</fullName>
    </submittedName>
</protein>
<dbReference type="OrthoDB" id="420169at2759"/>
<dbReference type="EMBL" id="CAJVCH010559296">
    <property type="protein sequence ID" value="CAG7831189.1"/>
    <property type="molecule type" value="Genomic_DNA"/>
</dbReference>
<reference evidence="1" key="1">
    <citation type="submission" date="2021-06" db="EMBL/GenBank/DDBJ databases">
        <authorList>
            <person name="Hodson N. C."/>
            <person name="Mongue J. A."/>
            <person name="Jaron S. K."/>
        </authorList>
    </citation>
    <scope>NUCLEOTIDE SEQUENCE</scope>
</reference>
<proteinExistence type="predicted"/>
<evidence type="ECO:0000313" key="2">
    <source>
        <dbReference type="Proteomes" id="UP000708208"/>
    </source>
</evidence>
<dbReference type="InterPro" id="IPR053134">
    <property type="entry name" value="RNA-dir_DNA_polymerase"/>
</dbReference>
<keyword evidence="2" id="KW-1185">Reference proteome</keyword>
<gene>
    <name evidence="1" type="ORF">AFUS01_LOCUS40945</name>
</gene>
<organism evidence="1 2">
    <name type="scientific">Allacma fusca</name>
    <dbReference type="NCBI Taxonomy" id="39272"/>
    <lineage>
        <taxon>Eukaryota</taxon>
        <taxon>Metazoa</taxon>
        <taxon>Ecdysozoa</taxon>
        <taxon>Arthropoda</taxon>
        <taxon>Hexapoda</taxon>
        <taxon>Collembola</taxon>
        <taxon>Symphypleona</taxon>
        <taxon>Sminthuridae</taxon>
        <taxon>Allacma</taxon>
    </lineage>
</organism>
<dbReference type="PANTHER" id="PTHR24559">
    <property type="entry name" value="TRANSPOSON TY3-I GAG-POL POLYPROTEIN"/>
    <property type="match status" value="1"/>
</dbReference>
<feature type="non-terminal residue" evidence="1">
    <location>
        <position position="1"/>
    </location>
</feature>
<sequence length="329" mass="36849">MDIVLTISLHLQGKGWALGRDPQTLVNFDRTLSFSVGLEGPSTLEVSPKANACSRHRNEDGCDQSVINSPQESLDGYGPLHDIRVINTETGLNVLSEQSLFSNAETFDFDLIAYCERLHEANMVEANKTDITDTVVEIMKNVNLHPDLSENLEIELREFAPIFTAKPGLCTLVEQTIDTGDGDGKDSFRLAIDNRPLNAVTKSDAMTSYRVDDLLVVISQMVFRSKVHLTKEFFQTLVREEDRDKTAFHGSDGLYKCKRSPFGAKNSGRTFQRNLNQALQVSRKVLIKSHHEDLELVPLIQYLESDGECDADNQVKRIARDSCLTENKS</sequence>
<dbReference type="Proteomes" id="UP000708208">
    <property type="component" value="Unassembled WGS sequence"/>
</dbReference>
<accession>A0A8J2LDW8</accession>
<dbReference type="PANTHER" id="PTHR24559:SF444">
    <property type="entry name" value="REVERSE TRANSCRIPTASE DOMAIN-CONTAINING PROTEIN"/>
    <property type="match status" value="1"/>
</dbReference>
<name>A0A8J2LDW8_9HEXA</name>
<comment type="caution">
    <text evidence="1">The sequence shown here is derived from an EMBL/GenBank/DDBJ whole genome shotgun (WGS) entry which is preliminary data.</text>
</comment>
<evidence type="ECO:0000313" key="1">
    <source>
        <dbReference type="EMBL" id="CAG7831189.1"/>
    </source>
</evidence>
<dbReference type="AlphaFoldDB" id="A0A8J2LDW8"/>
<feature type="non-terminal residue" evidence="1">
    <location>
        <position position="329"/>
    </location>
</feature>